<evidence type="ECO:0000313" key="2">
    <source>
        <dbReference type="Proteomes" id="UP001165063"/>
    </source>
</evidence>
<proteinExistence type="predicted"/>
<gene>
    <name evidence="1" type="ORF">Amon01_000913500</name>
</gene>
<dbReference type="EMBL" id="BSXU01009891">
    <property type="protein sequence ID" value="GME70017.1"/>
    <property type="molecule type" value="Genomic_DNA"/>
</dbReference>
<accession>A0A9W6SYR4</accession>
<comment type="caution">
    <text evidence="1">The sequence shown here is derived from an EMBL/GenBank/DDBJ whole genome shotgun (WGS) entry which is preliminary data.</text>
</comment>
<evidence type="ECO:0000313" key="1">
    <source>
        <dbReference type="EMBL" id="GME70017.1"/>
    </source>
</evidence>
<organism evidence="1 2">
    <name type="scientific">Ambrosiozyma monospora</name>
    <name type="common">Yeast</name>
    <name type="synonym">Endomycopsis monosporus</name>
    <dbReference type="NCBI Taxonomy" id="43982"/>
    <lineage>
        <taxon>Eukaryota</taxon>
        <taxon>Fungi</taxon>
        <taxon>Dikarya</taxon>
        <taxon>Ascomycota</taxon>
        <taxon>Saccharomycotina</taxon>
        <taxon>Pichiomycetes</taxon>
        <taxon>Pichiales</taxon>
        <taxon>Pichiaceae</taxon>
        <taxon>Ambrosiozyma</taxon>
    </lineage>
</organism>
<name>A0A9W6SYR4_AMBMO</name>
<sequence>MDHIDIYRLERIYTTPRLYQSKLRFQHLSKFSFTTHLQIELCLWISNVETGKPLYKIKPNIINNSNNVDFVTAFELPNYSDLKLKLDVFCLKTIQRAKSQDSISLFENI</sequence>
<dbReference type="Proteomes" id="UP001165063">
    <property type="component" value="Unassembled WGS sequence"/>
</dbReference>
<reference evidence="1" key="1">
    <citation type="submission" date="2023-04" db="EMBL/GenBank/DDBJ databases">
        <title>Ambrosiozyma monospora NBRC 1965.</title>
        <authorList>
            <person name="Ichikawa N."/>
            <person name="Sato H."/>
            <person name="Tonouchi N."/>
        </authorList>
    </citation>
    <scope>NUCLEOTIDE SEQUENCE</scope>
    <source>
        <strain evidence="1">NBRC 1965</strain>
    </source>
</reference>
<protein>
    <submittedName>
        <fullName evidence="1">Unnamed protein product</fullName>
    </submittedName>
</protein>
<dbReference type="AlphaFoldDB" id="A0A9W6SYR4"/>
<keyword evidence="2" id="KW-1185">Reference proteome</keyword>